<name>A0ABM8HG52_9MICO</name>
<feature type="region of interest" description="Disordered" evidence="1">
    <location>
        <begin position="1"/>
        <end position="44"/>
    </location>
</feature>
<evidence type="ECO:0000313" key="2">
    <source>
        <dbReference type="EMBL" id="BDZ59993.1"/>
    </source>
</evidence>
<proteinExistence type="predicted"/>
<reference evidence="2" key="2">
    <citation type="submission" date="2023-02" db="EMBL/GenBank/DDBJ databases">
        <authorList>
            <person name="Sun Q."/>
            <person name="Mori K."/>
        </authorList>
    </citation>
    <scope>NUCLEOTIDE SEQUENCE</scope>
    <source>
        <strain evidence="2">NBRC 110608</strain>
    </source>
</reference>
<evidence type="ECO:0000256" key="1">
    <source>
        <dbReference type="SAM" id="MobiDB-lite"/>
    </source>
</evidence>
<gene>
    <name evidence="2" type="ORF">GCM10025872_36500</name>
</gene>
<reference evidence="2" key="1">
    <citation type="journal article" date="2014" name="Int. J. Syst. Evol. Microbiol.">
        <title>Complete genome of a new Firmicutes species belonging to the dominant human colonic microbiota ('Ruminococcus bicirculans') reveals two chromosomes and a selective capacity to utilize plant glucans.</title>
        <authorList>
            <consortium name="NISC Comparative Sequencing Program"/>
            <person name="Wegmann U."/>
            <person name="Louis P."/>
            <person name="Goesmann A."/>
            <person name="Henrissat B."/>
            <person name="Duncan S.H."/>
            <person name="Flint H.J."/>
        </authorList>
    </citation>
    <scope>NUCLEOTIDE SEQUENCE</scope>
    <source>
        <strain evidence="2">NBRC 110608</strain>
    </source>
</reference>
<organism evidence="2">
    <name type="scientific">Barrientosiimonas endolithica</name>
    <dbReference type="NCBI Taxonomy" id="1535208"/>
    <lineage>
        <taxon>Bacteria</taxon>
        <taxon>Bacillati</taxon>
        <taxon>Actinomycetota</taxon>
        <taxon>Actinomycetes</taxon>
        <taxon>Micrococcales</taxon>
        <taxon>Dermacoccaceae</taxon>
        <taxon>Barrientosiimonas</taxon>
    </lineage>
</organism>
<protein>
    <submittedName>
        <fullName evidence="2">Uncharacterized protein</fullName>
    </submittedName>
</protein>
<sequence>MDRENRGGYGSSSKQVSKLATPPRGPAPGATKGANAPAAKTTGK</sequence>
<accession>A0ABM8HG52</accession>
<dbReference type="EMBL" id="AP027735">
    <property type="protein sequence ID" value="BDZ59993.1"/>
    <property type="molecule type" value="Genomic_DNA"/>
</dbReference>